<protein>
    <submittedName>
        <fullName evidence="2">Uncharacterized protein</fullName>
    </submittedName>
</protein>
<organism evidence="2 3">
    <name type="scientific">Vibrio owensii</name>
    <dbReference type="NCBI Taxonomy" id="696485"/>
    <lineage>
        <taxon>Bacteria</taxon>
        <taxon>Pseudomonadati</taxon>
        <taxon>Pseudomonadota</taxon>
        <taxon>Gammaproteobacteria</taxon>
        <taxon>Vibrionales</taxon>
        <taxon>Vibrionaceae</taxon>
        <taxon>Vibrio</taxon>
    </lineage>
</organism>
<accession>A0AAU9QBI9</accession>
<comment type="caution">
    <text evidence="2">The sequence shown here is derived from an EMBL/GenBank/DDBJ whole genome shotgun (WGS) entry which is preliminary data.</text>
</comment>
<feature type="transmembrane region" description="Helical" evidence="1">
    <location>
        <begin position="75"/>
        <end position="92"/>
    </location>
</feature>
<gene>
    <name evidence="2" type="ORF">THF1D04_410008</name>
</gene>
<proteinExistence type="predicted"/>
<name>A0AAU9QBI9_9VIBR</name>
<keyword evidence="1" id="KW-0812">Transmembrane</keyword>
<sequence>MRFVLVALALNHFIYLYFEHFIDGIMSNPSEAGQAPGYGMVYSLLIFPFQLFLELVFIVALLYQTLIVRQWKASIWYWPPFLLTLLLILDIGY</sequence>
<dbReference type="Proteomes" id="UP001295420">
    <property type="component" value="Unassembled WGS sequence"/>
</dbReference>
<keyword evidence="1" id="KW-0472">Membrane</keyword>
<evidence type="ECO:0000256" key="1">
    <source>
        <dbReference type="SAM" id="Phobius"/>
    </source>
</evidence>
<dbReference type="EMBL" id="CAKMTQ010000036">
    <property type="protein sequence ID" value="CAH1536849.1"/>
    <property type="molecule type" value="Genomic_DNA"/>
</dbReference>
<reference evidence="2" key="1">
    <citation type="submission" date="2022-01" db="EMBL/GenBank/DDBJ databases">
        <authorList>
            <person name="Lagorce A."/>
        </authorList>
    </citation>
    <scope>NUCLEOTIDE SEQUENCE</scope>
    <source>
        <strain evidence="2">Th15_F1_D04</strain>
    </source>
</reference>
<dbReference type="AlphaFoldDB" id="A0AAU9QBI9"/>
<keyword evidence="1" id="KW-1133">Transmembrane helix</keyword>
<evidence type="ECO:0000313" key="2">
    <source>
        <dbReference type="EMBL" id="CAH1536849.1"/>
    </source>
</evidence>
<feature type="transmembrane region" description="Helical" evidence="1">
    <location>
        <begin position="42"/>
        <end position="63"/>
    </location>
</feature>
<evidence type="ECO:0000313" key="3">
    <source>
        <dbReference type="Proteomes" id="UP001295420"/>
    </source>
</evidence>